<dbReference type="AlphaFoldDB" id="A0A4T0UX61"/>
<sequence length="348" mass="38221">MDMANLSLIEQLARLREQVPGVYPRDAACHLGVTECELVHADPGATALDAADLPALLSAIEPLGEVMALARNDACVHELVGRYGNVQFEGKVGLAINEVIDLRFFLYGWAYAYALVTNDARGERRSLQFFDKHGTAIQKVFLRPDSDVAAFDALVTRFASGRSECRPEPAAPAAAELADSEIDAAAFQAEWLALRDVHGFHSLLRRHRLSRRQAFRLAPPGQAWRVRTDAVETLLRRVAATRVPMMAFAGNGGVIQIHTGTIDRVEVRGNWLNILDPAFSLHLDMPKVTEAWVAHKPGENGVVTSLELFDAAGVSLLTLFGERKGGHSERPEWRKLLCELSVLEGEDA</sequence>
<dbReference type="Pfam" id="PF05171">
    <property type="entry name" value="HemS"/>
    <property type="match status" value="2"/>
</dbReference>
<evidence type="ECO:0000313" key="2">
    <source>
        <dbReference type="EMBL" id="TIC83709.1"/>
    </source>
</evidence>
<evidence type="ECO:0000259" key="1">
    <source>
        <dbReference type="Pfam" id="PF05171"/>
    </source>
</evidence>
<organism evidence="2 3">
    <name type="scientific">Crenobacter intestini</name>
    <dbReference type="NCBI Taxonomy" id="2563443"/>
    <lineage>
        <taxon>Bacteria</taxon>
        <taxon>Pseudomonadati</taxon>
        <taxon>Pseudomonadota</taxon>
        <taxon>Betaproteobacteria</taxon>
        <taxon>Neisseriales</taxon>
        <taxon>Neisseriaceae</taxon>
        <taxon>Crenobacter</taxon>
    </lineage>
</organism>
<dbReference type="CDD" id="cd16830">
    <property type="entry name" value="HemS-like_N"/>
    <property type="match status" value="1"/>
</dbReference>
<dbReference type="GO" id="GO:0006826">
    <property type="term" value="P:iron ion transport"/>
    <property type="evidence" value="ECO:0007669"/>
    <property type="project" value="InterPro"/>
</dbReference>
<dbReference type="Gene3D" id="3.40.1570.10">
    <property type="entry name" value="HemS/ChuS/ChuX like domains"/>
    <property type="match status" value="2"/>
</dbReference>
<name>A0A4T0UX61_9NEIS</name>
<comment type="caution">
    <text evidence="2">The sequence shown here is derived from an EMBL/GenBank/DDBJ whole genome shotgun (WGS) entry which is preliminary data.</text>
</comment>
<protein>
    <submittedName>
        <fullName evidence="2">Hemin-degrading factor</fullName>
    </submittedName>
</protein>
<dbReference type="Proteomes" id="UP000308891">
    <property type="component" value="Unassembled WGS sequence"/>
</dbReference>
<proteinExistence type="predicted"/>
<gene>
    <name evidence="2" type="ORF">E5K04_06735</name>
</gene>
<feature type="domain" description="Haemin-degrading HemS/ChuX" evidence="1">
    <location>
        <begin position="209"/>
        <end position="339"/>
    </location>
</feature>
<dbReference type="EMBL" id="STGJ01000006">
    <property type="protein sequence ID" value="TIC83709.1"/>
    <property type="molecule type" value="Genomic_DNA"/>
</dbReference>
<dbReference type="CDD" id="cd16831">
    <property type="entry name" value="HemS-like_C"/>
    <property type="match status" value="1"/>
</dbReference>
<dbReference type="RefSeq" id="WP_136552262.1">
    <property type="nucleotide sequence ID" value="NZ_STGJ01000006.1"/>
</dbReference>
<dbReference type="SUPFAM" id="SSF144064">
    <property type="entry name" value="Heme iron utilization protein-like"/>
    <property type="match status" value="1"/>
</dbReference>
<evidence type="ECO:0000313" key="3">
    <source>
        <dbReference type="Proteomes" id="UP000308891"/>
    </source>
</evidence>
<keyword evidence="3" id="KW-1185">Reference proteome</keyword>
<dbReference type="InterPro" id="IPR007845">
    <property type="entry name" value="HemS/ChuX_dom"/>
</dbReference>
<accession>A0A4T0UX61</accession>
<dbReference type="InterPro" id="IPR053733">
    <property type="entry name" value="Heme_Transport_Util_sf"/>
</dbReference>
<feature type="domain" description="Haemin-degrading HemS/ChuX" evidence="1">
    <location>
        <begin position="32"/>
        <end position="158"/>
    </location>
</feature>
<dbReference type="OrthoDB" id="316630at2"/>
<reference evidence="2 3" key="1">
    <citation type="submission" date="2019-04" db="EMBL/GenBank/DDBJ databases">
        <title>Crenobacter sp. nov.</title>
        <authorList>
            <person name="Shi S."/>
        </authorList>
    </citation>
    <scope>NUCLEOTIDE SEQUENCE [LARGE SCALE GENOMIC DNA]</scope>
    <source>
        <strain evidence="2 3">GY 70310</strain>
    </source>
</reference>